<feature type="compositionally biased region" description="Basic and acidic residues" evidence="1">
    <location>
        <begin position="111"/>
        <end position="129"/>
    </location>
</feature>
<evidence type="ECO:0000313" key="2">
    <source>
        <dbReference type="EMBL" id="CAG2211518.1"/>
    </source>
</evidence>
<feature type="region of interest" description="Disordered" evidence="1">
    <location>
        <begin position="111"/>
        <end position="130"/>
    </location>
</feature>
<comment type="caution">
    <text evidence="2">The sequence shown here is derived from an EMBL/GenBank/DDBJ whole genome shotgun (WGS) entry which is preliminary data.</text>
</comment>
<evidence type="ECO:0000256" key="1">
    <source>
        <dbReference type="SAM" id="MobiDB-lite"/>
    </source>
</evidence>
<proteinExistence type="predicted"/>
<reference evidence="2" key="1">
    <citation type="submission" date="2021-03" db="EMBL/GenBank/DDBJ databases">
        <authorList>
            <person name="Bekaert M."/>
        </authorList>
    </citation>
    <scope>NUCLEOTIDE SEQUENCE</scope>
</reference>
<feature type="region of interest" description="Disordered" evidence="1">
    <location>
        <begin position="68"/>
        <end position="89"/>
    </location>
</feature>
<dbReference type="EMBL" id="CAJPWZ010001263">
    <property type="protein sequence ID" value="CAG2211518.1"/>
    <property type="molecule type" value="Genomic_DNA"/>
</dbReference>
<dbReference type="Proteomes" id="UP000683360">
    <property type="component" value="Unassembled WGS sequence"/>
</dbReference>
<organism evidence="2 3">
    <name type="scientific">Mytilus edulis</name>
    <name type="common">Blue mussel</name>
    <dbReference type="NCBI Taxonomy" id="6550"/>
    <lineage>
        <taxon>Eukaryota</taxon>
        <taxon>Metazoa</taxon>
        <taxon>Spiralia</taxon>
        <taxon>Lophotrochozoa</taxon>
        <taxon>Mollusca</taxon>
        <taxon>Bivalvia</taxon>
        <taxon>Autobranchia</taxon>
        <taxon>Pteriomorphia</taxon>
        <taxon>Mytilida</taxon>
        <taxon>Mytiloidea</taxon>
        <taxon>Mytilidae</taxon>
        <taxon>Mytilinae</taxon>
        <taxon>Mytilus</taxon>
    </lineage>
</organism>
<keyword evidence="3" id="KW-1185">Reference proteome</keyword>
<dbReference type="AlphaFoldDB" id="A0A8S3RXE5"/>
<protein>
    <submittedName>
        <fullName evidence="2">Uncharacterized protein</fullName>
    </submittedName>
</protein>
<accession>A0A8S3RXE5</accession>
<gene>
    <name evidence="2" type="ORF">MEDL_25570</name>
</gene>
<sequence length="235" mass="27460">MIIHGTITGIMITHGTITGIMIIHGTIIGIMETRGTAMEMGNNWKMITGTITHGIMINTWDNNWNNDNSWDNNQNNDNSWNNDWNDGNSWDSSWNGGNDNWWKRGKVVRLKQDGRKDQSDKQFDTDRNNKRQMNIAKLHHKSLHSADKDALQLHQLRQNDATKSDLRVKKITQRNSTRLHPQIRQLFNRKLIDRQLKPKMKKAQRLSTLKRFVSLVKSLKKGQLKTKQKDDERKQ</sequence>
<evidence type="ECO:0000313" key="3">
    <source>
        <dbReference type="Proteomes" id="UP000683360"/>
    </source>
</evidence>
<name>A0A8S3RXE5_MYTED</name>